<dbReference type="RefSeq" id="WP_353648831.1">
    <property type="nucleotide sequence ID" value="NZ_CP159218.1"/>
</dbReference>
<dbReference type="InterPro" id="IPR019639">
    <property type="entry name" value="DUF2505"/>
</dbReference>
<sequence>MSTALHVVQHYPAAPSAVMAKFADRAFLDGRLQAAGGLEPSVNELSGSPAEGLILSMQQSIPASALPSMVASLIPGDPVTIRTEKWRAEGAGFLADFDVVIKGAPASLKGTMTLSPAGTGSTLTVDGSASVPIPLFGGKIESVIVEQVEQLLVAEEKYTAAAL</sequence>
<name>A0AAU8DN48_9ACTN</name>
<evidence type="ECO:0000313" key="1">
    <source>
        <dbReference type="EMBL" id="XCG63216.1"/>
    </source>
</evidence>
<dbReference type="AlphaFoldDB" id="A0AAU8DN48"/>
<reference evidence="1" key="1">
    <citation type="submission" date="2024-05" db="EMBL/GenBank/DDBJ databases">
        <authorList>
            <person name="Cai S.Y."/>
            <person name="Jin L.M."/>
            <person name="Li H.R."/>
        </authorList>
    </citation>
    <scope>NUCLEOTIDE SEQUENCE</scope>
    <source>
        <strain evidence="1">A5-74</strain>
    </source>
</reference>
<proteinExistence type="predicted"/>
<gene>
    <name evidence="1" type="ORF">ABLG96_18730</name>
</gene>
<accession>A0AAU8DN48</accession>
<protein>
    <submittedName>
        <fullName evidence="1">DUF2505 domain-containing protein</fullName>
    </submittedName>
</protein>
<dbReference type="Pfam" id="PF10698">
    <property type="entry name" value="DUF2505"/>
    <property type="match status" value="1"/>
</dbReference>
<dbReference type="EMBL" id="CP159218">
    <property type="protein sequence ID" value="XCG63216.1"/>
    <property type="molecule type" value="Genomic_DNA"/>
</dbReference>
<organism evidence="1">
    <name type="scientific">Nakamurella sp. A5-74</name>
    <dbReference type="NCBI Taxonomy" id="3158264"/>
    <lineage>
        <taxon>Bacteria</taxon>
        <taxon>Bacillati</taxon>
        <taxon>Actinomycetota</taxon>
        <taxon>Actinomycetes</taxon>
        <taxon>Nakamurellales</taxon>
        <taxon>Nakamurellaceae</taxon>
        <taxon>Nakamurella</taxon>
    </lineage>
</organism>